<keyword evidence="4" id="KW-1185">Reference proteome</keyword>
<organism evidence="3 4">
    <name type="scientific">Dialister hominis</name>
    <dbReference type="NCBI Taxonomy" id="2582419"/>
    <lineage>
        <taxon>Bacteria</taxon>
        <taxon>Bacillati</taxon>
        <taxon>Bacillota</taxon>
        <taxon>Negativicutes</taxon>
        <taxon>Veillonellales</taxon>
        <taxon>Veillonellaceae</taxon>
        <taxon>Dialister</taxon>
    </lineage>
</organism>
<feature type="transmembrane region" description="Helical" evidence="2">
    <location>
        <begin position="74"/>
        <end position="94"/>
    </location>
</feature>
<keyword evidence="2" id="KW-0812">Transmembrane</keyword>
<dbReference type="KEGG" id="dho:Dia5BBH33_16510"/>
<evidence type="ECO:0000256" key="2">
    <source>
        <dbReference type="SAM" id="Phobius"/>
    </source>
</evidence>
<keyword evidence="2" id="KW-1133">Transmembrane helix</keyword>
<feature type="region of interest" description="Disordered" evidence="1">
    <location>
        <begin position="174"/>
        <end position="212"/>
    </location>
</feature>
<dbReference type="EMBL" id="AP019697">
    <property type="protein sequence ID" value="BBK25716.1"/>
    <property type="molecule type" value="Genomic_DNA"/>
</dbReference>
<evidence type="ECO:0000256" key="1">
    <source>
        <dbReference type="SAM" id="MobiDB-lite"/>
    </source>
</evidence>
<evidence type="ECO:0000313" key="4">
    <source>
        <dbReference type="Proteomes" id="UP000320585"/>
    </source>
</evidence>
<accession>A0A8D5A3F1</accession>
<sequence length="212" mass="23886">MNLTVILVIILTTVLFVLNYRMLQMKKNVTNIVDQIVAAHSRDKNFKNQEFLHYYKSNGNIWLSAMEPMFRKSLTLKAAVCVFSIVGALVMIGLAYVEDIYILAVYPFLLLVFLIKLAMDIKLVSSDDKKNAKKSMSNYVKLYPYDPTAKGIKEGKTDKLHVWYMTAKKTSVQTGRLGKGGEAQEAIAKAQEGKGPKGPRPPRPGFRKPGRR</sequence>
<dbReference type="Proteomes" id="UP000320585">
    <property type="component" value="Chromosome"/>
</dbReference>
<protein>
    <submittedName>
        <fullName evidence="3">Uncharacterized protein</fullName>
    </submittedName>
</protein>
<evidence type="ECO:0000313" key="3">
    <source>
        <dbReference type="EMBL" id="BBK25716.1"/>
    </source>
</evidence>
<feature type="transmembrane region" description="Helical" evidence="2">
    <location>
        <begin position="100"/>
        <end position="119"/>
    </location>
</feature>
<keyword evidence="2" id="KW-0472">Membrane</keyword>
<name>A0A8D5A3F1_9FIRM</name>
<dbReference type="GeneID" id="92716871"/>
<gene>
    <name evidence="3" type="ORF">Dia5BBH33_16510</name>
</gene>
<feature type="transmembrane region" description="Helical" evidence="2">
    <location>
        <begin position="6"/>
        <end position="23"/>
    </location>
</feature>
<dbReference type="OrthoDB" id="9988324at2"/>
<reference evidence="4" key="1">
    <citation type="submission" date="2019-05" db="EMBL/GenBank/DDBJ databases">
        <title>Complete genome sequencing of Dialister sp. strain 5BBH33.</title>
        <authorList>
            <person name="Sakamoto M."/>
            <person name="Murakami T."/>
            <person name="Mori H."/>
        </authorList>
    </citation>
    <scope>NUCLEOTIDE SEQUENCE [LARGE SCALE GENOMIC DNA]</scope>
    <source>
        <strain evidence="4">5BBH33</strain>
    </source>
</reference>
<dbReference type="RefSeq" id="WP_143332760.1">
    <property type="nucleotide sequence ID" value="NZ_AP019697.1"/>
</dbReference>
<proteinExistence type="predicted"/>
<dbReference type="AlphaFoldDB" id="A0A8D5A3F1"/>